<name>A0ABT4K3Q6_9LACO</name>
<comment type="caution">
    <text evidence="1">The sequence shown here is derived from an EMBL/GenBank/DDBJ whole genome shotgun (WGS) entry which is preliminary data.</text>
</comment>
<dbReference type="RefSeq" id="WP_269254464.1">
    <property type="nucleotide sequence ID" value="NZ_JAKHPU010000002.1"/>
</dbReference>
<protein>
    <submittedName>
        <fullName evidence="1">Uncharacterized protein</fullName>
    </submittedName>
</protein>
<evidence type="ECO:0000313" key="2">
    <source>
        <dbReference type="Proteomes" id="UP001211420"/>
    </source>
</evidence>
<accession>A0ABT4K3Q6</accession>
<dbReference type="Proteomes" id="UP001211420">
    <property type="component" value="Unassembled WGS sequence"/>
</dbReference>
<gene>
    <name evidence="1" type="ORF">L2772_03065</name>
</gene>
<sequence>MQELLKRIKLATGRDKDGSWLDDFGSGTERAKHVLSREDIDRKEVADMLNIPLEELNSDVDNMKYDTVNKLAQLDDSLNVYDEVGDNMFKILEYMFNYCQDHIPDDATGRVFKKVILTDPRVAMEVHKALREDN</sequence>
<keyword evidence="2" id="KW-1185">Reference proteome</keyword>
<organism evidence="1 2">
    <name type="scientific">Lactobacillus mulieris</name>
    <dbReference type="NCBI Taxonomy" id="2508708"/>
    <lineage>
        <taxon>Bacteria</taxon>
        <taxon>Bacillati</taxon>
        <taxon>Bacillota</taxon>
        <taxon>Bacilli</taxon>
        <taxon>Lactobacillales</taxon>
        <taxon>Lactobacillaceae</taxon>
        <taxon>Lactobacillus</taxon>
    </lineage>
</organism>
<proteinExistence type="predicted"/>
<reference evidence="1 2" key="1">
    <citation type="submission" date="2022-01" db="EMBL/GenBank/DDBJ databases">
        <title>VMRC isolate genome collection.</title>
        <authorList>
            <person name="France M."/>
            <person name="Rutt L."/>
            <person name="Humphrys M."/>
            <person name="Ravel J."/>
        </authorList>
    </citation>
    <scope>NUCLEOTIDE SEQUENCE [LARGE SCALE GENOMIC DNA]</scope>
    <source>
        <strain evidence="1 2">C0172B4</strain>
    </source>
</reference>
<dbReference type="EMBL" id="JAKHPW010000002">
    <property type="protein sequence ID" value="MCZ3621851.1"/>
    <property type="molecule type" value="Genomic_DNA"/>
</dbReference>
<evidence type="ECO:0000313" key="1">
    <source>
        <dbReference type="EMBL" id="MCZ3621851.1"/>
    </source>
</evidence>